<proteinExistence type="predicted"/>
<name>A0A2U2PIF2_9SPHI</name>
<dbReference type="Proteomes" id="UP000245647">
    <property type="component" value="Unassembled WGS sequence"/>
</dbReference>
<dbReference type="AlphaFoldDB" id="A0A2U2PIF2"/>
<evidence type="ECO:0000313" key="2">
    <source>
        <dbReference type="Proteomes" id="UP000245647"/>
    </source>
</evidence>
<dbReference type="EMBL" id="QEAS01000005">
    <property type="protein sequence ID" value="PWG81187.1"/>
    <property type="molecule type" value="Genomic_DNA"/>
</dbReference>
<accession>A0A2U2PIF2</accession>
<reference evidence="1 2" key="1">
    <citation type="submission" date="2018-04" db="EMBL/GenBank/DDBJ databases">
        <title>Pedobacter chongqingensis sp. nov., isolated from a rottenly hemp rope.</title>
        <authorList>
            <person name="Cai Y."/>
        </authorList>
    </citation>
    <scope>NUCLEOTIDE SEQUENCE [LARGE SCALE GENOMIC DNA]</scope>
    <source>
        <strain evidence="1 2">FJ4-8</strain>
    </source>
</reference>
<organism evidence="1 2">
    <name type="scientific">Pararcticibacter amylolyticus</name>
    <dbReference type="NCBI Taxonomy" id="2173175"/>
    <lineage>
        <taxon>Bacteria</taxon>
        <taxon>Pseudomonadati</taxon>
        <taxon>Bacteroidota</taxon>
        <taxon>Sphingobacteriia</taxon>
        <taxon>Sphingobacteriales</taxon>
        <taxon>Sphingobacteriaceae</taxon>
        <taxon>Pararcticibacter</taxon>
    </lineage>
</organism>
<dbReference type="RefSeq" id="WP_109415129.1">
    <property type="nucleotide sequence ID" value="NZ_QEAS01000005.1"/>
</dbReference>
<evidence type="ECO:0000313" key="1">
    <source>
        <dbReference type="EMBL" id="PWG81187.1"/>
    </source>
</evidence>
<protein>
    <submittedName>
        <fullName evidence="1">Uncharacterized protein</fullName>
    </submittedName>
</protein>
<gene>
    <name evidence="1" type="ORF">DDR33_07310</name>
</gene>
<keyword evidence="2" id="KW-1185">Reference proteome</keyword>
<comment type="caution">
    <text evidence="1">The sequence shown here is derived from an EMBL/GenBank/DDBJ whole genome shotgun (WGS) entry which is preliminary data.</text>
</comment>
<sequence length="233" mass="27045">MTINTLSFWFMQHEDRDQELHLEFYGLSFLLLNLLKEKYEGKRIEFANLHFYAQSVFDQHPKLIKEEPYFFRGHLLYYGVIDYENFLPIPFKARTAFIWEKACEYLKYCGKHMKNKSLLEAVDYAYEKGKSLDYCTNSEVVTADLLLFGMTFQAAILIIFGSDVMRAKLVLKSSGKVVFEKDVDQGRRGAGLFLEIFSRIVAIGNVIHIEGPKNIEGFPKLVPISKEDLDLIK</sequence>
<dbReference type="OrthoDB" id="1341344at2"/>